<evidence type="ECO:0000313" key="2">
    <source>
        <dbReference type="EMBL" id="SDK56497.1"/>
    </source>
</evidence>
<dbReference type="RefSeq" id="WP_093160099.1">
    <property type="nucleotide sequence ID" value="NZ_FNEK01000045.1"/>
</dbReference>
<dbReference type="InterPro" id="IPR052539">
    <property type="entry name" value="MGD_biosynthesis_adapter"/>
</dbReference>
<dbReference type="Gene3D" id="3.40.50.300">
    <property type="entry name" value="P-loop containing nucleotide triphosphate hydrolases"/>
    <property type="match status" value="1"/>
</dbReference>
<name>A0A1G9CXW4_9RHOB</name>
<dbReference type="PANTHER" id="PTHR40072:SF1">
    <property type="entry name" value="MOLYBDOPTERIN-GUANINE DINUCLEOTIDE BIOSYNTHESIS ADAPTER PROTEIN"/>
    <property type="match status" value="1"/>
</dbReference>
<dbReference type="Pfam" id="PF03205">
    <property type="entry name" value="MobB"/>
    <property type="match status" value="1"/>
</dbReference>
<dbReference type="GO" id="GO:0005525">
    <property type="term" value="F:GTP binding"/>
    <property type="evidence" value="ECO:0007669"/>
    <property type="project" value="InterPro"/>
</dbReference>
<dbReference type="GO" id="GO:0006777">
    <property type="term" value="P:Mo-molybdopterin cofactor biosynthetic process"/>
    <property type="evidence" value="ECO:0007669"/>
    <property type="project" value="InterPro"/>
</dbReference>
<reference evidence="2 3" key="1">
    <citation type="submission" date="2016-10" db="EMBL/GenBank/DDBJ databases">
        <authorList>
            <person name="de Groot N.N."/>
        </authorList>
    </citation>
    <scope>NUCLEOTIDE SEQUENCE [LARGE SCALE GENOMIC DNA]</scope>
    <source>
        <strain evidence="2 3">DSM 25294</strain>
    </source>
</reference>
<dbReference type="SUPFAM" id="SSF52540">
    <property type="entry name" value="P-loop containing nucleoside triphosphate hydrolases"/>
    <property type="match status" value="1"/>
</dbReference>
<dbReference type="EMBL" id="FNEK01000045">
    <property type="protein sequence ID" value="SDK56497.1"/>
    <property type="molecule type" value="Genomic_DNA"/>
</dbReference>
<feature type="domain" description="Molybdopterin-guanine dinucleotide biosynthesis protein B (MobB)" evidence="1">
    <location>
        <begin position="4"/>
        <end position="135"/>
    </location>
</feature>
<dbReference type="OrthoDB" id="9804758at2"/>
<protein>
    <submittedName>
        <fullName evidence="2">Molybdopterin guanine dinucleotide biosynthesis accessory protein MobB</fullName>
    </submittedName>
</protein>
<evidence type="ECO:0000259" key="1">
    <source>
        <dbReference type="Pfam" id="PF03205"/>
    </source>
</evidence>
<dbReference type="CDD" id="cd03116">
    <property type="entry name" value="MobB"/>
    <property type="match status" value="1"/>
</dbReference>
<dbReference type="PANTHER" id="PTHR40072">
    <property type="entry name" value="MOLYBDOPTERIN-GUANINE DINUCLEOTIDE BIOSYNTHESIS ADAPTER PROTEIN-RELATED"/>
    <property type="match status" value="1"/>
</dbReference>
<keyword evidence="3" id="KW-1185">Reference proteome</keyword>
<gene>
    <name evidence="2" type="ORF">SAMN04488026_10453</name>
</gene>
<dbReference type="STRING" id="571298.SAMN04488026_10453"/>
<proteinExistence type="predicted"/>
<dbReference type="InterPro" id="IPR004435">
    <property type="entry name" value="MobB_dom"/>
</dbReference>
<evidence type="ECO:0000313" key="3">
    <source>
        <dbReference type="Proteomes" id="UP000199382"/>
    </source>
</evidence>
<dbReference type="AlphaFoldDB" id="A0A1G9CXW4"/>
<accession>A0A1G9CXW4</accession>
<dbReference type="Proteomes" id="UP000199382">
    <property type="component" value="Unassembled WGS sequence"/>
</dbReference>
<dbReference type="InterPro" id="IPR027417">
    <property type="entry name" value="P-loop_NTPase"/>
</dbReference>
<organism evidence="2 3">
    <name type="scientific">Aliiruegeria lutimaris</name>
    <dbReference type="NCBI Taxonomy" id="571298"/>
    <lineage>
        <taxon>Bacteria</taxon>
        <taxon>Pseudomonadati</taxon>
        <taxon>Pseudomonadota</taxon>
        <taxon>Alphaproteobacteria</taxon>
        <taxon>Rhodobacterales</taxon>
        <taxon>Roseobacteraceae</taxon>
        <taxon>Aliiruegeria</taxon>
    </lineage>
</organism>
<dbReference type="NCBIfam" id="TIGR00176">
    <property type="entry name" value="mobB"/>
    <property type="match status" value="1"/>
</dbReference>
<sequence length="170" mass="19519">MKVYGVTGWKNSGKTGLMERLITDMTEFGLRVSTVKHAHHRLDVDQPGKDSYRHRAAGAEQVMLVTHKRWVLMDELRDHAEPPLEEMLDKMRSVDLVLIEGYKRDRHPKIEACRMATRQRLIAIDDPTIQAVATDSPEEVRAQLTDDRLIFHLDDTVQIAAFIRKECGFA</sequence>